<dbReference type="EMBL" id="GECU01030602">
    <property type="protein sequence ID" value="JAS77104.1"/>
    <property type="molecule type" value="Transcribed_RNA"/>
</dbReference>
<organism evidence="2">
    <name type="scientific">Homalodisca liturata</name>
    <dbReference type="NCBI Taxonomy" id="320908"/>
    <lineage>
        <taxon>Eukaryota</taxon>
        <taxon>Metazoa</taxon>
        <taxon>Ecdysozoa</taxon>
        <taxon>Arthropoda</taxon>
        <taxon>Hexapoda</taxon>
        <taxon>Insecta</taxon>
        <taxon>Pterygota</taxon>
        <taxon>Neoptera</taxon>
        <taxon>Paraneoptera</taxon>
        <taxon>Hemiptera</taxon>
        <taxon>Auchenorrhyncha</taxon>
        <taxon>Membracoidea</taxon>
        <taxon>Cicadellidae</taxon>
        <taxon>Cicadellinae</taxon>
        <taxon>Proconiini</taxon>
        <taxon>Homalodisca</taxon>
    </lineage>
</organism>
<evidence type="ECO:0000313" key="2">
    <source>
        <dbReference type="EMBL" id="JAS77104.1"/>
    </source>
</evidence>
<accession>A0A1B6HR09</accession>
<gene>
    <name evidence="2" type="ORF">g.9314</name>
</gene>
<proteinExistence type="predicted"/>
<name>A0A1B6HR09_9HEMI</name>
<reference evidence="2" key="1">
    <citation type="submission" date="2015-11" db="EMBL/GenBank/DDBJ databases">
        <title>De novo transcriptome assembly of four potential Pierce s Disease insect vectors from Arizona vineyards.</title>
        <authorList>
            <person name="Tassone E.E."/>
        </authorList>
    </citation>
    <scope>NUCLEOTIDE SEQUENCE</scope>
</reference>
<dbReference type="AlphaFoldDB" id="A0A1B6HR09"/>
<sequence length="224" mass="26145">METLQHLQVSKNVETKAKLGNVKTQITGLQDENVTLKQEVNSLKKRALSLESNSRRNNLIFKGLKFTSQNNYVEAVINFCYEMFGISNKLWVNRAYPITKTKSLILAHFPDDEDIREILSKRHQLRGTEYAVFQDLPPEVRYKRARLFAVRAEADRISGKTGMNIISYDHLIIDRCRFTWENEKLVYQGTDGVEKLNRLFSHDFRPFLTRLAEKGPPIHRPIRH</sequence>
<evidence type="ECO:0000256" key="1">
    <source>
        <dbReference type="SAM" id="Coils"/>
    </source>
</evidence>
<keyword evidence="1" id="KW-0175">Coiled coil</keyword>
<feature type="coiled-coil region" evidence="1">
    <location>
        <begin position="19"/>
        <end position="53"/>
    </location>
</feature>
<protein>
    <submittedName>
        <fullName evidence="2">Uncharacterized protein</fullName>
    </submittedName>
</protein>